<sequence length="74" mass="8847">MWHLDRYQPHQLETSKYQPDGLLPTTNVLFHPAQLRYHQERLNLDFAERFPSRGWWLPFCGWSLDTYGSKKVAA</sequence>
<proteinExistence type="predicted"/>
<dbReference type="Proteomes" id="UP000008177">
    <property type="component" value="Unplaced contigs"/>
</dbReference>
<protein>
    <submittedName>
        <fullName evidence="1">Uncharacterized protein</fullName>
    </submittedName>
</protein>
<name>G2YP76_BOTF4</name>
<evidence type="ECO:0000313" key="2">
    <source>
        <dbReference type="Proteomes" id="UP000008177"/>
    </source>
</evidence>
<organism evidence="1 2">
    <name type="scientific">Botryotinia fuckeliana (strain T4)</name>
    <name type="common">Noble rot fungus</name>
    <name type="synonym">Botrytis cinerea</name>
    <dbReference type="NCBI Taxonomy" id="999810"/>
    <lineage>
        <taxon>Eukaryota</taxon>
        <taxon>Fungi</taxon>
        <taxon>Dikarya</taxon>
        <taxon>Ascomycota</taxon>
        <taxon>Pezizomycotina</taxon>
        <taxon>Leotiomycetes</taxon>
        <taxon>Helotiales</taxon>
        <taxon>Sclerotiniaceae</taxon>
        <taxon>Botrytis</taxon>
    </lineage>
</organism>
<dbReference type="AlphaFoldDB" id="G2YP76"/>
<dbReference type="InParanoid" id="G2YP76"/>
<reference evidence="2" key="1">
    <citation type="journal article" date="2011" name="PLoS Genet.">
        <title>Genomic analysis of the necrotrophic fungal pathogens Sclerotinia sclerotiorum and Botrytis cinerea.</title>
        <authorList>
            <person name="Amselem J."/>
            <person name="Cuomo C.A."/>
            <person name="van Kan J.A."/>
            <person name="Viaud M."/>
            <person name="Benito E.P."/>
            <person name="Couloux A."/>
            <person name="Coutinho P.M."/>
            <person name="de Vries R.P."/>
            <person name="Dyer P.S."/>
            <person name="Fillinger S."/>
            <person name="Fournier E."/>
            <person name="Gout L."/>
            <person name="Hahn M."/>
            <person name="Kohn L."/>
            <person name="Lapalu N."/>
            <person name="Plummer K.M."/>
            <person name="Pradier J.M."/>
            <person name="Quevillon E."/>
            <person name="Sharon A."/>
            <person name="Simon A."/>
            <person name="ten Have A."/>
            <person name="Tudzynski B."/>
            <person name="Tudzynski P."/>
            <person name="Wincker P."/>
            <person name="Andrew M."/>
            <person name="Anthouard V."/>
            <person name="Beever R.E."/>
            <person name="Beffa R."/>
            <person name="Benoit I."/>
            <person name="Bouzid O."/>
            <person name="Brault B."/>
            <person name="Chen Z."/>
            <person name="Choquer M."/>
            <person name="Collemare J."/>
            <person name="Cotton P."/>
            <person name="Danchin E.G."/>
            <person name="Da Silva C."/>
            <person name="Gautier A."/>
            <person name="Giraud C."/>
            <person name="Giraud T."/>
            <person name="Gonzalez C."/>
            <person name="Grossetete S."/>
            <person name="Guldener U."/>
            <person name="Henrissat B."/>
            <person name="Howlett B.J."/>
            <person name="Kodira C."/>
            <person name="Kretschmer M."/>
            <person name="Lappartient A."/>
            <person name="Leroch M."/>
            <person name="Levis C."/>
            <person name="Mauceli E."/>
            <person name="Neuveglise C."/>
            <person name="Oeser B."/>
            <person name="Pearson M."/>
            <person name="Poulain J."/>
            <person name="Poussereau N."/>
            <person name="Quesneville H."/>
            <person name="Rascle C."/>
            <person name="Schumacher J."/>
            <person name="Segurens B."/>
            <person name="Sexton A."/>
            <person name="Silva E."/>
            <person name="Sirven C."/>
            <person name="Soanes D.M."/>
            <person name="Talbot N.J."/>
            <person name="Templeton M."/>
            <person name="Yandava C."/>
            <person name="Yarden O."/>
            <person name="Zeng Q."/>
            <person name="Rollins J.A."/>
            <person name="Lebrun M.H."/>
            <person name="Dickman M."/>
        </authorList>
    </citation>
    <scope>NUCLEOTIDE SEQUENCE [LARGE SCALE GENOMIC DNA]</scope>
    <source>
        <strain evidence="2">T4</strain>
    </source>
</reference>
<dbReference type="HOGENOM" id="CLU_2687546_0_0_1"/>
<gene>
    <name evidence="1" type="ORF">BofuT4_uP134690.1</name>
</gene>
<evidence type="ECO:0000313" key="1">
    <source>
        <dbReference type="EMBL" id="CCD53424.1"/>
    </source>
</evidence>
<dbReference type="EMBL" id="FQ790347">
    <property type="protein sequence ID" value="CCD53424.1"/>
    <property type="molecule type" value="Genomic_DNA"/>
</dbReference>
<accession>G2YP76</accession>